<accession>A0A164XTK2</accession>
<evidence type="ECO:0000256" key="2">
    <source>
        <dbReference type="ARBA" id="ARBA00022737"/>
    </source>
</evidence>
<feature type="repeat" description="PPR" evidence="3">
    <location>
        <begin position="520"/>
        <end position="554"/>
    </location>
</feature>
<dbReference type="OMA" id="RIETHAL"/>
<sequence>MILGRARLEFSCFLMQPGLLHDIWVEQPGKVLRNKACDLVIFKFQIWKLMASYYCYYCGHGDLGEASFCDGSVKFVLTVKIMLFIGLKRPPLSPLSPSSLRERQRRQCAANDSSDGNGSILCKENQNPIRKAQTCSPGGNTISRNVHKGSLKPSQCSAGSVAESVVTAENQHKYLKNFCPATRKSFLGNRGGRCSTSVMFLCILLDCIRSLFTSVNTEAYALAAMTLSVKKMMFLLKLKWKTSFLRPIIVPKQRQQCVSFYSTIPPALPSSTFRDLCNVVCNGTGSLDDLELSLSKVNIPLTSSLVTRVLESCKHQAATRRLLRFFLWSRTNLESRLEDGDFNFAIRYFAETKDFTSIDILISDFGKDGRAMETTTFAEVAHTLVKLGREDQALGIFKNLKKFKCTQDSATVTAIVSALCAKGHVERAERVIWHHKDAVSCVKLCIYRNLLYGWCVRGNVKEARRIVKDMNSSGIMPDLYCFNTFLRCICKRSLKSNPSALVPSAFNLMMEMKTYNLEPTVVTYNILLSSLSKCRRVKESIKILDTMKNSGCSPDWFSYYLVARVLYLTGRFGIGKRLVDEMVEVGIVPEGKFYYDLIGVLCGVERPNYALELFELMKKSSLGGYGPIYDLIIPKLCRGGDFIKARELWNEATAMGVDLQVSSDVLDPSVTEVFKPTRKVEDKICTVNHTKSKRILAVLNNLKRGRRRRMYKKKHTSKQKNKA</sequence>
<feature type="repeat" description="PPR" evidence="3">
    <location>
        <begin position="443"/>
        <end position="477"/>
    </location>
</feature>
<name>A0A164XTK2_DAUCS</name>
<keyword evidence="2" id="KW-0677">Repeat</keyword>
<organism evidence="4">
    <name type="scientific">Daucus carota subsp. sativus</name>
    <name type="common">Carrot</name>
    <dbReference type="NCBI Taxonomy" id="79200"/>
    <lineage>
        <taxon>Eukaryota</taxon>
        <taxon>Viridiplantae</taxon>
        <taxon>Streptophyta</taxon>
        <taxon>Embryophyta</taxon>
        <taxon>Tracheophyta</taxon>
        <taxon>Spermatophyta</taxon>
        <taxon>Magnoliopsida</taxon>
        <taxon>eudicotyledons</taxon>
        <taxon>Gunneridae</taxon>
        <taxon>Pentapetalae</taxon>
        <taxon>asterids</taxon>
        <taxon>campanulids</taxon>
        <taxon>Apiales</taxon>
        <taxon>Apiaceae</taxon>
        <taxon>Apioideae</taxon>
        <taxon>Scandiceae</taxon>
        <taxon>Daucinae</taxon>
        <taxon>Daucus</taxon>
        <taxon>Daucus sect. Daucus</taxon>
    </lineage>
</organism>
<dbReference type="AlphaFoldDB" id="A0A164XTK2"/>
<dbReference type="Gene3D" id="1.25.40.10">
    <property type="entry name" value="Tetratricopeptide repeat domain"/>
    <property type="match status" value="2"/>
</dbReference>
<dbReference type="EMBL" id="LNRQ01000005">
    <property type="protein sequence ID" value="KZM93568.1"/>
    <property type="molecule type" value="Genomic_DNA"/>
</dbReference>
<protein>
    <recommendedName>
        <fullName evidence="5">Pentacotripeptide-repeat region of PRORP domain-containing protein</fullName>
    </recommendedName>
</protein>
<evidence type="ECO:0000313" key="4">
    <source>
        <dbReference type="EMBL" id="KZM93568.1"/>
    </source>
</evidence>
<comment type="similarity">
    <text evidence="1">Belongs to the PPR family. P subfamily.</text>
</comment>
<dbReference type="InterPro" id="IPR002885">
    <property type="entry name" value="PPR_rpt"/>
</dbReference>
<dbReference type="Gramene" id="KZM93568">
    <property type="protein sequence ID" value="KZM93568"/>
    <property type="gene ID" value="DCAR_016813"/>
</dbReference>
<reference evidence="4" key="1">
    <citation type="journal article" date="2016" name="Nat. Genet.">
        <title>A high-quality carrot genome assembly provides new insights into carotenoid accumulation and asterid genome evolution.</title>
        <authorList>
            <person name="Iorizzo M."/>
            <person name="Ellison S."/>
            <person name="Senalik D."/>
            <person name="Zeng P."/>
            <person name="Satapoomin P."/>
            <person name="Huang J."/>
            <person name="Bowman M."/>
            <person name="Iovene M."/>
            <person name="Sanseverino W."/>
            <person name="Cavagnaro P."/>
            <person name="Yildiz M."/>
            <person name="Macko-Podgorni A."/>
            <person name="Moranska E."/>
            <person name="Grzebelus E."/>
            <person name="Grzebelus D."/>
            <person name="Ashrafi H."/>
            <person name="Zheng Z."/>
            <person name="Cheng S."/>
            <person name="Spooner D."/>
            <person name="Van Deynze A."/>
            <person name="Simon P."/>
        </authorList>
    </citation>
    <scope>NUCLEOTIDE SEQUENCE [LARGE SCALE GENOMIC DNA]</scope>
    <source>
        <tissue evidence="4">Leaf</tissue>
    </source>
</reference>
<dbReference type="Pfam" id="PF13041">
    <property type="entry name" value="PPR_2"/>
    <property type="match status" value="2"/>
</dbReference>
<evidence type="ECO:0000256" key="1">
    <source>
        <dbReference type="ARBA" id="ARBA00007626"/>
    </source>
</evidence>
<gene>
    <name evidence="4" type="ORF">DCAR_016813</name>
</gene>
<dbReference type="InterPro" id="IPR011990">
    <property type="entry name" value="TPR-like_helical_dom_sf"/>
</dbReference>
<dbReference type="PANTHER" id="PTHR47941">
    <property type="entry name" value="PENTATRICOPEPTIDE REPEAT-CONTAINING PROTEIN 3, MITOCHONDRIAL"/>
    <property type="match status" value="1"/>
</dbReference>
<dbReference type="PROSITE" id="PS51375">
    <property type="entry name" value="PPR"/>
    <property type="match status" value="2"/>
</dbReference>
<dbReference type="STRING" id="79200.A0A164XTK2"/>
<evidence type="ECO:0008006" key="5">
    <source>
        <dbReference type="Google" id="ProtNLM"/>
    </source>
</evidence>
<evidence type="ECO:0000256" key="3">
    <source>
        <dbReference type="PROSITE-ProRule" id="PRU00708"/>
    </source>
</evidence>
<comment type="caution">
    <text evidence="4">The sequence shown here is derived from an EMBL/GenBank/DDBJ whole genome shotgun (WGS) entry which is preliminary data.</text>
</comment>
<proteinExistence type="inferred from homology"/>
<dbReference type="Pfam" id="PF01535">
    <property type="entry name" value="PPR"/>
    <property type="match status" value="1"/>
</dbReference>
<dbReference type="NCBIfam" id="TIGR00756">
    <property type="entry name" value="PPR"/>
    <property type="match status" value="2"/>
</dbReference>